<name>A0A1P8WKI4_9PLAN</name>
<dbReference type="STRING" id="1891926.Fuma_04183"/>
<dbReference type="AlphaFoldDB" id="A0A1P8WKI4"/>
<organism evidence="1 2">
    <name type="scientific">Fuerstiella marisgermanici</name>
    <dbReference type="NCBI Taxonomy" id="1891926"/>
    <lineage>
        <taxon>Bacteria</taxon>
        <taxon>Pseudomonadati</taxon>
        <taxon>Planctomycetota</taxon>
        <taxon>Planctomycetia</taxon>
        <taxon>Planctomycetales</taxon>
        <taxon>Planctomycetaceae</taxon>
        <taxon>Fuerstiella</taxon>
    </lineage>
</organism>
<proteinExistence type="predicted"/>
<dbReference type="Proteomes" id="UP000187735">
    <property type="component" value="Chromosome"/>
</dbReference>
<keyword evidence="2" id="KW-1185">Reference proteome</keyword>
<evidence type="ECO:0000313" key="2">
    <source>
        <dbReference type="Proteomes" id="UP000187735"/>
    </source>
</evidence>
<gene>
    <name evidence="1" type="ORF">Fuma_04183</name>
</gene>
<accession>A0A1P8WKI4</accession>
<dbReference type="EMBL" id="CP017641">
    <property type="protein sequence ID" value="APZ94551.1"/>
    <property type="molecule type" value="Genomic_DNA"/>
</dbReference>
<evidence type="ECO:0000313" key="1">
    <source>
        <dbReference type="EMBL" id="APZ94551.1"/>
    </source>
</evidence>
<protein>
    <submittedName>
        <fullName evidence="1">Uncharacterized protein</fullName>
    </submittedName>
</protein>
<dbReference type="OrthoDB" id="291524at2"/>
<sequence>MNEPIQQSEPAGPKIGQGHAAAMMRLGGKELSNVLPAFPESIQPVEEYGLFGTQLPSEIAEARKGPEMEVQHNMELEM</sequence>
<reference evidence="1 2" key="1">
    <citation type="journal article" date="2016" name="Front. Microbiol.">
        <title>Fuerstia marisgermanicae gen. nov., sp. nov., an Unusual Member of the Phylum Planctomycetes from the German Wadden Sea.</title>
        <authorList>
            <person name="Kohn T."/>
            <person name="Heuer A."/>
            <person name="Jogler M."/>
            <person name="Vollmers J."/>
            <person name="Boedeker C."/>
            <person name="Bunk B."/>
            <person name="Rast P."/>
            <person name="Borchert D."/>
            <person name="Glockner I."/>
            <person name="Freese H.M."/>
            <person name="Klenk H.P."/>
            <person name="Overmann J."/>
            <person name="Kaster A.K."/>
            <person name="Rohde M."/>
            <person name="Wiegand S."/>
            <person name="Jogler C."/>
        </authorList>
    </citation>
    <scope>NUCLEOTIDE SEQUENCE [LARGE SCALE GENOMIC DNA]</scope>
    <source>
        <strain evidence="1 2">NH11</strain>
    </source>
</reference>
<dbReference type="KEGG" id="fmr:Fuma_04183"/>
<dbReference type="RefSeq" id="WP_077025830.1">
    <property type="nucleotide sequence ID" value="NZ_CP017641.1"/>
</dbReference>